<dbReference type="EMBL" id="JAACJM010000402">
    <property type="protein sequence ID" value="KAF5322950.1"/>
    <property type="molecule type" value="Genomic_DNA"/>
</dbReference>
<evidence type="ECO:0000313" key="3">
    <source>
        <dbReference type="Proteomes" id="UP000559256"/>
    </source>
</evidence>
<evidence type="ECO:0000313" key="1">
    <source>
        <dbReference type="EMBL" id="KAF5322950.1"/>
    </source>
</evidence>
<dbReference type="Proteomes" id="UP000559256">
    <property type="component" value="Unassembled WGS sequence"/>
</dbReference>
<sequence>MLQPKVFLRLRSGDHAELGHLGKSFEIYNRICFEAAFGSLNQILRQLHQAVGRRSHKESRSLSQSTTYLYSCCTYQLSPPNQPDDHRSDM</sequence>
<evidence type="ECO:0000313" key="2">
    <source>
        <dbReference type="EMBL" id="KAF5364633.1"/>
    </source>
</evidence>
<keyword evidence="3" id="KW-1185">Reference proteome</keyword>
<proteinExistence type="predicted"/>
<gene>
    <name evidence="2" type="ORF">D9758_005653</name>
    <name evidence="1" type="ORF">D9758_018471</name>
</gene>
<protein>
    <submittedName>
        <fullName evidence="2">Uncharacterized protein</fullName>
    </submittedName>
</protein>
<organism evidence="2 3">
    <name type="scientific">Tetrapyrgos nigripes</name>
    <dbReference type="NCBI Taxonomy" id="182062"/>
    <lineage>
        <taxon>Eukaryota</taxon>
        <taxon>Fungi</taxon>
        <taxon>Dikarya</taxon>
        <taxon>Basidiomycota</taxon>
        <taxon>Agaricomycotina</taxon>
        <taxon>Agaricomycetes</taxon>
        <taxon>Agaricomycetidae</taxon>
        <taxon>Agaricales</taxon>
        <taxon>Marasmiineae</taxon>
        <taxon>Marasmiaceae</taxon>
        <taxon>Tetrapyrgos</taxon>
    </lineage>
</organism>
<reference evidence="2 3" key="1">
    <citation type="journal article" date="2020" name="ISME J.">
        <title>Uncovering the hidden diversity of litter-decomposition mechanisms in mushroom-forming fungi.</title>
        <authorList>
            <person name="Floudas D."/>
            <person name="Bentzer J."/>
            <person name="Ahren D."/>
            <person name="Johansson T."/>
            <person name="Persson P."/>
            <person name="Tunlid A."/>
        </authorList>
    </citation>
    <scope>NUCLEOTIDE SEQUENCE [LARGE SCALE GENOMIC DNA]</scope>
    <source>
        <strain evidence="2 3">CBS 291.85</strain>
    </source>
</reference>
<dbReference type="EMBL" id="JAACJM010000032">
    <property type="protein sequence ID" value="KAF5364633.1"/>
    <property type="molecule type" value="Genomic_DNA"/>
</dbReference>
<name>A0A8H5GGM3_9AGAR</name>
<comment type="caution">
    <text evidence="2">The sequence shown here is derived from an EMBL/GenBank/DDBJ whole genome shotgun (WGS) entry which is preliminary data.</text>
</comment>
<accession>A0A8H5GGM3</accession>
<dbReference type="AlphaFoldDB" id="A0A8H5GGM3"/>